<dbReference type="PANTHER" id="PTHR33495:SF2">
    <property type="entry name" value="ANTI-SIGMA FACTOR ANTAGONIST TM_1081-RELATED"/>
    <property type="match status" value="1"/>
</dbReference>
<dbReference type="CDD" id="cd07043">
    <property type="entry name" value="STAS_anti-anti-sigma_factors"/>
    <property type="match status" value="1"/>
</dbReference>
<dbReference type="Pfam" id="PF01740">
    <property type="entry name" value="STAS"/>
    <property type="match status" value="1"/>
</dbReference>
<dbReference type="PROSITE" id="PS50801">
    <property type="entry name" value="STAS"/>
    <property type="match status" value="1"/>
</dbReference>
<accession>A0A6J7CJZ5</accession>
<evidence type="ECO:0000259" key="2">
    <source>
        <dbReference type="PROSITE" id="PS50801"/>
    </source>
</evidence>
<sequence length="101" mass="11053">MEITTEQVDKGWLISVVGEVDVHTADELRQAIVRVEGDGQTIRINLAGVEFMDSTGLGVLIGALTRSKEKNSRLVLTQLSARVERLLALTGMAEQFEISAR</sequence>
<dbReference type="Gene3D" id="3.30.750.24">
    <property type="entry name" value="STAS domain"/>
    <property type="match status" value="1"/>
</dbReference>
<dbReference type="EMBL" id="CAFBLM010000002">
    <property type="protein sequence ID" value="CAB4858722.1"/>
    <property type="molecule type" value="Genomic_DNA"/>
</dbReference>
<dbReference type="InterPro" id="IPR036513">
    <property type="entry name" value="STAS_dom_sf"/>
</dbReference>
<dbReference type="AlphaFoldDB" id="A0A6J7CJZ5"/>
<gene>
    <name evidence="3" type="ORF">UFOPK3401_00134</name>
</gene>
<proteinExistence type="inferred from homology"/>
<dbReference type="PANTHER" id="PTHR33495">
    <property type="entry name" value="ANTI-SIGMA FACTOR ANTAGONIST TM_1081-RELATED-RELATED"/>
    <property type="match status" value="1"/>
</dbReference>
<dbReference type="SUPFAM" id="SSF52091">
    <property type="entry name" value="SpoIIaa-like"/>
    <property type="match status" value="1"/>
</dbReference>
<name>A0A6J7CJZ5_9ZZZZ</name>
<reference evidence="3" key="1">
    <citation type="submission" date="2020-05" db="EMBL/GenBank/DDBJ databases">
        <authorList>
            <person name="Chiriac C."/>
            <person name="Salcher M."/>
            <person name="Ghai R."/>
            <person name="Kavagutti S V."/>
        </authorList>
    </citation>
    <scope>NUCLEOTIDE SEQUENCE</scope>
</reference>
<dbReference type="InterPro" id="IPR003658">
    <property type="entry name" value="Anti-sigma_ant"/>
</dbReference>
<dbReference type="InterPro" id="IPR002645">
    <property type="entry name" value="STAS_dom"/>
</dbReference>
<evidence type="ECO:0000256" key="1">
    <source>
        <dbReference type="ARBA" id="ARBA00009013"/>
    </source>
</evidence>
<protein>
    <submittedName>
        <fullName evidence="3">Unannotated protein</fullName>
    </submittedName>
</protein>
<organism evidence="3">
    <name type="scientific">freshwater metagenome</name>
    <dbReference type="NCBI Taxonomy" id="449393"/>
    <lineage>
        <taxon>unclassified sequences</taxon>
        <taxon>metagenomes</taxon>
        <taxon>ecological metagenomes</taxon>
    </lineage>
</organism>
<dbReference type="NCBIfam" id="TIGR00377">
    <property type="entry name" value="ant_ant_sig"/>
    <property type="match status" value="1"/>
</dbReference>
<comment type="similarity">
    <text evidence="1">Belongs to the anti-sigma-factor antagonist family.</text>
</comment>
<evidence type="ECO:0000313" key="3">
    <source>
        <dbReference type="EMBL" id="CAB4858722.1"/>
    </source>
</evidence>
<dbReference type="GO" id="GO:0043856">
    <property type="term" value="F:anti-sigma factor antagonist activity"/>
    <property type="evidence" value="ECO:0007669"/>
    <property type="project" value="InterPro"/>
</dbReference>
<feature type="domain" description="STAS" evidence="2">
    <location>
        <begin position="1"/>
        <end position="101"/>
    </location>
</feature>